<sequence length="935" mass="105305">MDCPSDDQVDVALLPPPGGAVPQNDDQDDSSDGDDQDDSFASSDDGQADSSEDSNAADDSEDDEDSEDDDEAESGDDDDKDDDDAEEQNENETALLVTDLEDAAAHNPNESTQLLQAPLTSLRNDKDTDKNNTKATVTARMQRAINRAAAIERMNNRFNQTGRYVEALEEFPLPPEEIGAQDPEEAGATEVEPSAETGAQLEVEPSKETGARHLEEEVTFDPPEQQPLFHDDMEEQIENDSLDNSDSSSIVYERGDVALAHMAKERQLLCSVPRRIGRFALAKFLENAYRDDRKYWWRYVPEKLQNTADVHRCMHLLLGNQTFNVLLNQMTAKSGIKKHGELAIAALVKELSHNLHIKDVIEGKMFNELTQEQRAKALRAIALTKEKRDGQLKGRVVADGRPQREWTDPDSVYSPTVSCEGMILSLGIDAHEKRFVSVCDIDGAYLHAFMDKFVLMVFEGDLADMLVRACPMYAKYLHVTKTGKKLLYVRLKRALYGCIKSAMLWWLMLSEFLIEDGFELNPYDSCVANKTLSCGTQIAICWYVDDLKILSKNEQAVHDIIKKLEDRFGAMRKSFGKKHTYLGMEVEFCDDGSVRLSVPDHIKECIKDFGEDLGRSAANPASKKVFHVDPDAERLPEPKRKLLHSLVQKLLWVTKRCRPDIMVPIAFLTGRVQKASVEDWGKLRRVLSYLDSTIDMPLTIKIDDLTIVKTWVDVAFAVHEDFKSHTGNMISMGKGALYARSMKQKLNTTSTTESETVGASDCLGQTIWTMNFLEHQGIRTRRRYYYQDDESAMRLEKNGRQSASKRSRHIDIRFFFIKDRIKRGDIHLLYCPTEDMLADFFSKPQQGSLYKRFRDMVMGITPVPPVEDPSFTCPTSQERVGSSIFGAGGRRTDGEIMTKMARPTVTWADRVRGFAGGIARPESLGPAHKNKKTSK</sequence>
<gene>
    <name evidence="3" type="ORF">CYCCA115_LOCUS4259</name>
</gene>
<feature type="compositionally biased region" description="Acidic residues" evidence="1">
    <location>
        <begin position="25"/>
        <end position="38"/>
    </location>
</feature>
<accession>A0AAD2FJ24</accession>
<dbReference type="PANTHER" id="PTHR11439:SF467">
    <property type="entry name" value="INTEGRASE CATALYTIC DOMAIN-CONTAINING PROTEIN"/>
    <property type="match status" value="1"/>
</dbReference>
<evidence type="ECO:0000256" key="1">
    <source>
        <dbReference type="SAM" id="MobiDB-lite"/>
    </source>
</evidence>
<dbReference type="EMBL" id="CAKOGP040000416">
    <property type="protein sequence ID" value="CAJ1934924.1"/>
    <property type="molecule type" value="Genomic_DNA"/>
</dbReference>
<feature type="domain" description="Reverse transcriptase Ty1/copia-type" evidence="2">
    <location>
        <begin position="381"/>
        <end position="610"/>
    </location>
</feature>
<reference evidence="3" key="1">
    <citation type="submission" date="2023-08" db="EMBL/GenBank/DDBJ databases">
        <authorList>
            <person name="Audoor S."/>
            <person name="Bilcke G."/>
        </authorList>
    </citation>
    <scope>NUCLEOTIDE SEQUENCE</scope>
</reference>
<dbReference type="AlphaFoldDB" id="A0AAD2FJ24"/>
<evidence type="ECO:0000313" key="3">
    <source>
        <dbReference type="EMBL" id="CAJ1934924.1"/>
    </source>
</evidence>
<dbReference type="CDD" id="cd09272">
    <property type="entry name" value="RNase_HI_RT_Ty1"/>
    <property type="match status" value="1"/>
</dbReference>
<evidence type="ECO:0000259" key="2">
    <source>
        <dbReference type="Pfam" id="PF07727"/>
    </source>
</evidence>
<organism evidence="3 4">
    <name type="scientific">Cylindrotheca closterium</name>
    <dbReference type="NCBI Taxonomy" id="2856"/>
    <lineage>
        <taxon>Eukaryota</taxon>
        <taxon>Sar</taxon>
        <taxon>Stramenopiles</taxon>
        <taxon>Ochrophyta</taxon>
        <taxon>Bacillariophyta</taxon>
        <taxon>Bacillariophyceae</taxon>
        <taxon>Bacillariophycidae</taxon>
        <taxon>Bacillariales</taxon>
        <taxon>Bacillariaceae</taxon>
        <taxon>Cylindrotheca</taxon>
    </lineage>
</organism>
<proteinExistence type="predicted"/>
<feature type="compositionally biased region" description="Acidic residues" evidence="1">
    <location>
        <begin position="46"/>
        <end position="90"/>
    </location>
</feature>
<dbReference type="InterPro" id="IPR013103">
    <property type="entry name" value="RVT_2"/>
</dbReference>
<dbReference type="Pfam" id="PF07727">
    <property type="entry name" value="RVT_2"/>
    <property type="match status" value="1"/>
</dbReference>
<protein>
    <recommendedName>
        <fullName evidence="2">Reverse transcriptase Ty1/copia-type domain-containing protein</fullName>
    </recommendedName>
</protein>
<evidence type="ECO:0000313" key="4">
    <source>
        <dbReference type="Proteomes" id="UP001295423"/>
    </source>
</evidence>
<feature type="compositionally biased region" description="Polar residues" evidence="1">
    <location>
        <begin position="108"/>
        <end position="122"/>
    </location>
</feature>
<feature type="region of interest" description="Disordered" evidence="1">
    <location>
        <begin position="175"/>
        <end position="207"/>
    </location>
</feature>
<feature type="region of interest" description="Disordered" evidence="1">
    <location>
        <begin position="868"/>
        <end position="888"/>
    </location>
</feature>
<name>A0AAD2FJ24_9STRA</name>
<feature type="compositionally biased region" description="Basic and acidic residues" evidence="1">
    <location>
        <begin position="123"/>
        <end position="132"/>
    </location>
</feature>
<feature type="region of interest" description="Disordered" evidence="1">
    <location>
        <begin position="1"/>
        <end position="135"/>
    </location>
</feature>
<dbReference type="Proteomes" id="UP001295423">
    <property type="component" value="Unassembled WGS sequence"/>
</dbReference>
<keyword evidence="4" id="KW-1185">Reference proteome</keyword>
<dbReference type="PANTHER" id="PTHR11439">
    <property type="entry name" value="GAG-POL-RELATED RETROTRANSPOSON"/>
    <property type="match status" value="1"/>
</dbReference>
<comment type="caution">
    <text evidence="3">The sequence shown here is derived from an EMBL/GenBank/DDBJ whole genome shotgun (WGS) entry which is preliminary data.</text>
</comment>